<dbReference type="InterPro" id="IPR052173">
    <property type="entry name" value="Beta-lactam_resp_regulator"/>
</dbReference>
<evidence type="ECO:0000256" key="1">
    <source>
        <dbReference type="SAM" id="Phobius"/>
    </source>
</evidence>
<feature type="domain" description="Peptidase M56" evidence="2">
    <location>
        <begin position="10"/>
        <end position="111"/>
    </location>
</feature>
<feature type="transmembrane region" description="Helical" evidence="1">
    <location>
        <begin position="121"/>
        <end position="140"/>
    </location>
</feature>
<dbReference type="InterPro" id="IPR008756">
    <property type="entry name" value="Peptidase_M56"/>
</dbReference>
<comment type="caution">
    <text evidence="3">The sequence shown here is derived from an EMBL/GenBank/DDBJ whole genome shotgun (WGS) entry which is preliminary data.</text>
</comment>
<reference evidence="3 4" key="1">
    <citation type="submission" date="2021-01" db="EMBL/GenBank/DDBJ databases">
        <title>Carboxyliciviraga sp.nov., isolated from coastal sediments.</title>
        <authorList>
            <person name="Lu D."/>
            <person name="Zhang T."/>
        </authorList>
    </citation>
    <scope>NUCLEOTIDE SEQUENCE [LARGE SCALE GENOMIC DNA]</scope>
    <source>
        <strain evidence="3 4">N1Y132</strain>
    </source>
</reference>
<keyword evidence="1" id="KW-1133">Transmembrane helix</keyword>
<dbReference type="RefSeq" id="WP_200466531.1">
    <property type="nucleotide sequence ID" value="NZ_JAENRR010000062.1"/>
</dbReference>
<dbReference type="Proteomes" id="UP000605676">
    <property type="component" value="Unassembled WGS sequence"/>
</dbReference>
<organism evidence="3 4">
    <name type="scientific">Carboxylicivirga marina</name>
    <dbReference type="NCBI Taxonomy" id="2800988"/>
    <lineage>
        <taxon>Bacteria</taxon>
        <taxon>Pseudomonadati</taxon>
        <taxon>Bacteroidota</taxon>
        <taxon>Bacteroidia</taxon>
        <taxon>Marinilabiliales</taxon>
        <taxon>Marinilabiliaceae</taxon>
        <taxon>Carboxylicivirga</taxon>
    </lineage>
</organism>
<dbReference type="PANTHER" id="PTHR34978:SF3">
    <property type="entry name" value="SLR0241 PROTEIN"/>
    <property type="match status" value="1"/>
</dbReference>
<dbReference type="Pfam" id="PF05569">
    <property type="entry name" value="Peptidase_M56"/>
    <property type="match status" value="1"/>
</dbReference>
<keyword evidence="4" id="KW-1185">Reference proteome</keyword>
<proteinExistence type="predicted"/>
<evidence type="ECO:0000313" key="4">
    <source>
        <dbReference type="Proteomes" id="UP000605676"/>
    </source>
</evidence>
<protein>
    <recommendedName>
        <fullName evidence="2">Peptidase M56 domain-containing protein</fullName>
    </recommendedName>
</protein>
<gene>
    <name evidence="3" type="ORF">JIV24_18325</name>
</gene>
<name>A0ABS1HP02_9BACT</name>
<dbReference type="EMBL" id="JAENRR010000062">
    <property type="protein sequence ID" value="MBK3519311.1"/>
    <property type="molecule type" value="Genomic_DNA"/>
</dbReference>
<keyword evidence="1" id="KW-0472">Membrane</keyword>
<accession>A0ABS1HP02</accession>
<evidence type="ECO:0000259" key="2">
    <source>
        <dbReference type="Pfam" id="PF05569"/>
    </source>
</evidence>
<sequence length="479" mass="55380">MNWIFINKQVLQPKEYEQVISHEKVHVQHKHSVDLLLAHIITIFQWFNPLTWRIQKSIKTCHEYIADRQVIDQGHELFDYQSLLLSQLISIRSVELVNNFNLLSIKKRIAMMNKIKSGNSAKLKALLVFPMLTIAFFFFANMTSKTNLSQTVSDTENIEGSWMAVHKKVNEKQYVSFKNDKAVFITIEDEDVILIDEFSCTLESNEISLKGDETESSMEYRIRNGNLILFMDDEEKIFERFDGTYIVMDGEMRKLNVPTAKSVKSFDYDYVLFSILLSKDGFFVDGEGSDLENLESSIRKELASLSPTVKTIMLEIDEGMKMKDVDKIKHALRENDLLKIGYVAKAHKSTGITETNTALLNLLPPKTAKMIDLDNLESKGISLFKVNHSLSSSYETKARDLHEHLKGNKKYVILYEYSNKTTYNDYIQTLDMVYSTVWSLRKELASNNGWDYNKLTKEQDKALKKKYPLTLTMKNVDVK</sequence>
<keyword evidence="1" id="KW-0812">Transmembrane</keyword>
<dbReference type="PANTHER" id="PTHR34978">
    <property type="entry name" value="POSSIBLE SENSOR-TRANSDUCER PROTEIN BLAR"/>
    <property type="match status" value="1"/>
</dbReference>
<evidence type="ECO:0000313" key="3">
    <source>
        <dbReference type="EMBL" id="MBK3519311.1"/>
    </source>
</evidence>